<dbReference type="PROSITE" id="PS50885">
    <property type="entry name" value="HAMP"/>
    <property type="match status" value="1"/>
</dbReference>
<evidence type="ECO:0000256" key="11">
    <source>
        <dbReference type="SAM" id="MobiDB-lite"/>
    </source>
</evidence>
<dbReference type="OrthoDB" id="9809567at2"/>
<dbReference type="InterPro" id="IPR003660">
    <property type="entry name" value="HAMP_dom"/>
</dbReference>
<proteinExistence type="predicted"/>
<dbReference type="AlphaFoldDB" id="A0A502C427"/>
<dbReference type="Gene3D" id="3.30.565.10">
    <property type="entry name" value="Histidine kinase-like ATPase, C-terminal domain"/>
    <property type="match status" value="1"/>
</dbReference>
<dbReference type="InterPro" id="IPR004358">
    <property type="entry name" value="Sig_transdc_His_kin-like_C"/>
</dbReference>
<comment type="subcellular location">
    <subcellularLocation>
        <location evidence="2">Membrane</location>
    </subcellularLocation>
</comment>
<dbReference type="PANTHER" id="PTHR45436">
    <property type="entry name" value="SENSOR HISTIDINE KINASE YKOH"/>
    <property type="match status" value="1"/>
</dbReference>
<evidence type="ECO:0000256" key="4">
    <source>
        <dbReference type="ARBA" id="ARBA00022553"/>
    </source>
</evidence>
<feature type="domain" description="Histidine kinase" evidence="13">
    <location>
        <begin position="252"/>
        <end position="451"/>
    </location>
</feature>
<dbReference type="PROSITE" id="PS50109">
    <property type="entry name" value="HIS_KIN"/>
    <property type="match status" value="1"/>
</dbReference>
<evidence type="ECO:0000313" key="15">
    <source>
        <dbReference type="EMBL" id="TPG07512.1"/>
    </source>
</evidence>
<dbReference type="SMART" id="SM00387">
    <property type="entry name" value="HATPase_c"/>
    <property type="match status" value="1"/>
</dbReference>
<accession>A0A502C427</accession>
<dbReference type="InterPro" id="IPR005467">
    <property type="entry name" value="His_kinase_dom"/>
</dbReference>
<evidence type="ECO:0000256" key="10">
    <source>
        <dbReference type="ARBA" id="ARBA00023136"/>
    </source>
</evidence>
<dbReference type="GO" id="GO:0004673">
    <property type="term" value="F:protein histidine kinase activity"/>
    <property type="evidence" value="ECO:0007669"/>
    <property type="project" value="UniProtKB-EC"/>
</dbReference>
<comment type="caution">
    <text evidence="15">The sequence shown here is derived from an EMBL/GenBank/DDBJ whole genome shotgun (WGS) entry which is preliminary data.</text>
</comment>
<dbReference type="SUPFAM" id="SSF55874">
    <property type="entry name" value="ATPase domain of HSP90 chaperone/DNA topoisomerase II/histidine kinase"/>
    <property type="match status" value="1"/>
</dbReference>
<protein>
    <recommendedName>
        <fullName evidence="3">histidine kinase</fullName>
        <ecNumber evidence="3">2.7.13.3</ecNumber>
    </recommendedName>
</protein>
<evidence type="ECO:0000313" key="16">
    <source>
        <dbReference type="Proteomes" id="UP000318413"/>
    </source>
</evidence>
<dbReference type="GO" id="GO:0005886">
    <property type="term" value="C:plasma membrane"/>
    <property type="evidence" value="ECO:0007669"/>
    <property type="project" value="TreeGrafter"/>
</dbReference>
<evidence type="ECO:0000259" key="13">
    <source>
        <dbReference type="PROSITE" id="PS50109"/>
    </source>
</evidence>
<dbReference type="Gene3D" id="1.10.287.130">
    <property type="match status" value="1"/>
</dbReference>
<gene>
    <name evidence="15" type="ORF">EAH84_14470</name>
</gene>
<comment type="catalytic activity">
    <reaction evidence="1">
        <text>ATP + protein L-histidine = ADP + protein N-phospho-L-histidine.</text>
        <dbReference type="EC" id="2.7.13.3"/>
    </reaction>
</comment>
<keyword evidence="10 12" id="KW-0472">Membrane</keyword>
<feature type="transmembrane region" description="Helical" evidence="12">
    <location>
        <begin position="169"/>
        <end position="192"/>
    </location>
</feature>
<dbReference type="PRINTS" id="PR00344">
    <property type="entry name" value="BCTRLSENSOR"/>
</dbReference>
<feature type="domain" description="HAMP" evidence="14">
    <location>
        <begin position="193"/>
        <end position="244"/>
    </location>
</feature>
<dbReference type="Proteomes" id="UP000318413">
    <property type="component" value="Unassembled WGS sequence"/>
</dbReference>
<evidence type="ECO:0000256" key="2">
    <source>
        <dbReference type="ARBA" id="ARBA00004370"/>
    </source>
</evidence>
<sequence>MRVWPRSLFGRLLGIATLTTIAALAFAAVTIGNVLERFVTRGLDQQLDAQVNVLARAVRPDGTLDQARAISLPAFEEQGSGWGWRVDGLAGHWASGAAIVTTLEPLPPRPPHGRNDGRARELRPHPGEGRDARGERVHFRQLALPTKSGPVLLTAAGPRRVAVAPLREAMVPLLLSLALLGGALAVATVLQLRFGLRPLRRLRNELAEVRAGRLRHIPIEQPAEIAPLATELNALIDQNEAGLAHARRHVSNLAHGLKTPLAALSVKLAEVGRDPDGSLGEMVTQIDQRVCHHLGRARAAAPGSNRRTRTPLAPAVADLTSALQRIHAEWPISVVMEIADIAVAVDSQDLDEMVGNLLDNASRYARSAIRITAHAVIGTVELAIDDDGPGLSEAAMGEALVPGRRLDERGGGHGFGLSIAQELAELNGGSLVLSRSPQGGLRATMTLPVAV</sequence>
<keyword evidence="4" id="KW-0597">Phosphoprotein</keyword>
<evidence type="ECO:0000256" key="8">
    <source>
        <dbReference type="ARBA" id="ARBA00022989"/>
    </source>
</evidence>
<dbReference type="Pfam" id="PF02518">
    <property type="entry name" value="HATPase_c"/>
    <property type="match status" value="1"/>
</dbReference>
<dbReference type="EMBL" id="RCZK01000018">
    <property type="protein sequence ID" value="TPG07512.1"/>
    <property type="molecule type" value="Genomic_DNA"/>
</dbReference>
<evidence type="ECO:0000256" key="12">
    <source>
        <dbReference type="SAM" id="Phobius"/>
    </source>
</evidence>
<name>A0A502C427_9SPHN</name>
<dbReference type="InterPro" id="IPR050428">
    <property type="entry name" value="TCS_sensor_his_kinase"/>
</dbReference>
<evidence type="ECO:0000256" key="5">
    <source>
        <dbReference type="ARBA" id="ARBA00022679"/>
    </source>
</evidence>
<dbReference type="Pfam" id="PF00672">
    <property type="entry name" value="HAMP"/>
    <property type="match status" value="1"/>
</dbReference>
<keyword evidence="7 15" id="KW-0418">Kinase</keyword>
<dbReference type="EC" id="2.7.13.3" evidence="3"/>
<evidence type="ECO:0000256" key="3">
    <source>
        <dbReference type="ARBA" id="ARBA00012438"/>
    </source>
</evidence>
<dbReference type="PANTHER" id="PTHR45436:SF5">
    <property type="entry name" value="SENSOR HISTIDINE KINASE TRCS"/>
    <property type="match status" value="1"/>
</dbReference>
<evidence type="ECO:0000256" key="9">
    <source>
        <dbReference type="ARBA" id="ARBA00023012"/>
    </source>
</evidence>
<evidence type="ECO:0000256" key="6">
    <source>
        <dbReference type="ARBA" id="ARBA00022692"/>
    </source>
</evidence>
<feature type="compositionally biased region" description="Basic and acidic residues" evidence="11">
    <location>
        <begin position="113"/>
        <end position="135"/>
    </location>
</feature>
<dbReference type="InterPro" id="IPR036890">
    <property type="entry name" value="HATPase_C_sf"/>
</dbReference>
<keyword evidence="8 12" id="KW-1133">Transmembrane helix</keyword>
<evidence type="ECO:0000256" key="7">
    <source>
        <dbReference type="ARBA" id="ARBA00022777"/>
    </source>
</evidence>
<evidence type="ECO:0000256" key="1">
    <source>
        <dbReference type="ARBA" id="ARBA00000085"/>
    </source>
</evidence>
<keyword evidence="5" id="KW-0808">Transferase</keyword>
<keyword evidence="9" id="KW-0902">Two-component regulatory system</keyword>
<keyword evidence="16" id="KW-1185">Reference proteome</keyword>
<reference evidence="15 16" key="1">
    <citation type="journal article" date="2019" name="Environ. Microbiol.">
        <title>Species interactions and distinct microbial communities in high Arctic permafrost affected cryosols are associated with the CH4 and CO2 gas fluxes.</title>
        <authorList>
            <person name="Altshuler I."/>
            <person name="Hamel J."/>
            <person name="Turney S."/>
            <person name="Magnuson E."/>
            <person name="Levesque R."/>
            <person name="Greer C."/>
            <person name="Whyte L.G."/>
        </authorList>
    </citation>
    <scope>NUCLEOTIDE SEQUENCE [LARGE SCALE GENOMIC DNA]</scope>
    <source>
        <strain evidence="15 16">S5.1</strain>
    </source>
</reference>
<organism evidence="15 16">
    <name type="scientific">Sphingomonas oligophenolica</name>
    <dbReference type="NCBI Taxonomy" id="301154"/>
    <lineage>
        <taxon>Bacteria</taxon>
        <taxon>Pseudomonadati</taxon>
        <taxon>Pseudomonadota</taxon>
        <taxon>Alphaproteobacteria</taxon>
        <taxon>Sphingomonadales</taxon>
        <taxon>Sphingomonadaceae</taxon>
        <taxon>Sphingomonas</taxon>
    </lineage>
</organism>
<dbReference type="GO" id="GO:0000160">
    <property type="term" value="P:phosphorelay signal transduction system"/>
    <property type="evidence" value="ECO:0007669"/>
    <property type="project" value="UniProtKB-KW"/>
</dbReference>
<feature type="region of interest" description="Disordered" evidence="11">
    <location>
        <begin position="104"/>
        <end position="135"/>
    </location>
</feature>
<dbReference type="InterPro" id="IPR003594">
    <property type="entry name" value="HATPase_dom"/>
</dbReference>
<keyword evidence="6 12" id="KW-0812">Transmembrane</keyword>
<evidence type="ECO:0000259" key="14">
    <source>
        <dbReference type="PROSITE" id="PS50885"/>
    </source>
</evidence>